<dbReference type="InterPro" id="IPR000851">
    <property type="entry name" value="Ribosomal_uS5"/>
</dbReference>
<dbReference type="Proteomes" id="UP000231086">
    <property type="component" value="Unassembled WGS sequence"/>
</dbReference>
<dbReference type="InterPro" id="IPR020568">
    <property type="entry name" value="Ribosomal_Su5_D2-typ_SF"/>
</dbReference>
<evidence type="ECO:0000313" key="9">
    <source>
        <dbReference type="EMBL" id="PJE59733.1"/>
    </source>
</evidence>
<dbReference type="InterPro" id="IPR013810">
    <property type="entry name" value="Ribosomal_uS5_N"/>
</dbReference>
<dbReference type="Pfam" id="PF00333">
    <property type="entry name" value="Ribosomal_S5"/>
    <property type="match status" value="1"/>
</dbReference>
<evidence type="ECO:0000256" key="7">
    <source>
        <dbReference type="RuleBase" id="RU003823"/>
    </source>
</evidence>
<dbReference type="GO" id="GO:0006412">
    <property type="term" value="P:translation"/>
    <property type="evidence" value="ECO:0007669"/>
    <property type="project" value="InterPro"/>
</dbReference>
<dbReference type="InterPro" id="IPR005324">
    <property type="entry name" value="Ribosomal_uS5_C"/>
</dbReference>
<sequence length="160" mass="17445">MTEIKPRPRKFRAEKREKPEFDQRLLDVARVVRVVAGGRRFSFRATVAIGDRRGRVGVGTAKGQDVSQAVDKAVNRAKKSMLQIKMAGNTIPFEITAKYGAAKVFLKPAAPGRGVVAGSVVRIICELVGLQDITGKILGRTTNKINNAKATLEALREFSV</sequence>
<dbReference type="GO" id="GO:1990904">
    <property type="term" value="C:ribonucleoprotein complex"/>
    <property type="evidence" value="ECO:0007669"/>
    <property type="project" value="UniProtKB-UniRule"/>
</dbReference>
<dbReference type="SUPFAM" id="SSF54211">
    <property type="entry name" value="Ribosomal protein S5 domain 2-like"/>
    <property type="match status" value="1"/>
</dbReference>
<feature type="domain" description="S5 DRBM" evidence="8">
    <location>
        <begin position="21"/>
        <end position="84"/>
    </location>
</feature>
<proteinExistence type="inferred from homology"/>
<dbReference type="PANTHER" id="PTHR48277">
    <property type="entry name" value="MITOCHONDRIAL RIBOSOMAL PROTEIN S5"/>
    <property type="match status" value="1"/>
</dbReference>
<dbReference type="EMBL" id="PFEA01000037">
    <property type="protein sequence ID" value="PJE59733.1"/>
    <property type="molecule type" value="Genomic_DNA"/>
</dbReference>
<evidence type="ECO:0000256" key="6">
    <source>
        <dbReference type="PROSITE-ProRule" id="PRU00268"/>
    </source>
</evidence>
<name>A0A2M8KIK2_9BACT</name>
<keyword evidence="2 6" id="KW-0689">Ribosomal protein</keyword>
<dbReference type="PROSITE" id="PS00585">
    <property type="entry name" value="RIBOSOMAL_S5"/>
    <property type="match status" value="1"/>
</dbReference>
<keyword evidence="3 6" id="KW-0687">Ribonucleoprotein</keyword>
<reference evidence="10" key="1">
    <citation type="submission" date="2017-09" db="EMBL/GenBank/DDBJ databases">
        <title>Depth-based differentiation of microbial function through sediment-hosted aquifers and enrichment of novel symbionts in the deep terrestrial subsurface.</title>
        <authorList>
            <person name="Probst A.J."/>
            <person name="Ladd B."/>
            <person name="Jarett J.K."/>
            <person name="Geller-Mcgrath D.E."/>
            <person name="Sieber C.M.K."/>
            <person name="Emerson J.B."/>
            <person name="Anantharaman K."/>
            <person name="Thomas B.C."/>
            <person name="Malmstrom R."/>
            <person name="Stieglmeier M."/>
            <person name="Klingl A."/>
            <person name="Woyke T."/>
            <person name="Ryan C.M."/>
            <person name="Banfield J.F."/>
        </authorList>
    </citation>
    <scope>NUCLEOTIDE SEQUENCE [LARGE SCALE GENOMIC DNA]</scope>
</reference>
<dbReference type="Pfam" id="PF03719">
    <property type="entry name" value="Ribosomal_S5_C"/>
    <property type="match status" value="1"/>
</dbReference>
<dbReference type="GO" id="GO:0005737">
    <property type="term" value="C:cytoplasm"/>
    <property type="evidence" value="ECO:0007669"/>
    <property type="project" value="UniProtKB-ARBA"/>
</dbReference>
<dbReference type="PROSITE" id="PS50881">
    <property type="entry name" value="S5_DSRBD"/>
    <property type="match status" value="1"/>
</dbReference>
<dbReference type="GO" id="GO:0005840">
    <property type="term" value="C:ribosome"/>
    <property type="evidence" value="ECO:0007669"/>
    <property type="project" value="UniProtKB-KW"/>
</dbReference>
<dbReference type="GO" id="GO:0003735">
    <property type="term" value="F:structural constituent of ribosome"/>
    <property type="evidence" value="ECO:0007669"/>
    <property type="project" value="UniProtKB-UniRule"/>
</dbReference>
<dbReference type="Gene3D" id="3.30.160.20">
    <property type="match status" value="1"/>
</dbReference>
<comment type="caution">
    <text evidence="9">The sequence shown here is derived from an EMBL/GenBank/DDBJ whole genome shotgun (WGS) entry which is preliminary data.</text>
</comment>
<dbReference type="Gene3D" id="3.30.230.10">
    <property type="match status" value="1"/>
</dbReference>
<evidence type="ECO:0000256" key="2">
    <source>
        <dbReference type="ARBA" id="ARBA00022980"/>
    </source>
</evidence>
<evidence type="ECO:0000259" key="8">
    <source>
        <dbReference type="PROSITE" id="PS50881"/>
    </source>
</evidence>
<evidence type="ECO:0000313" key="10">
    <source>
        <dbReference type="Proteomes" id="UP000231086"/>
    </source>
</evidence>
<dbReference type="GO" id="GO:0003723">
    <property type="term" value="F:RNA binding"/>
    <property type="evidence" value="ECO:0007669"/>
    <property type="project" value="InterPro"/>
</dbReference>
<evidence type="ECO:0000256" key="4">
    <source>
        <dbReference type="ARBA" id="ARBA00035255"/>
    </source>
</evidence>
<dbReference type="InterPro" id="IPR018192">
    <property type="entry name" value="Ribosomal_uS5_N_CS"/>
</dbReference>
<dbReference type="PANTHER" id="PTHR48277:SF1">
    <property type="entry name" value="MITOCHONDRIAL RIBOSOMAL PROTEIN S5"/>
    <property type="match status" value="1"/>
</dbReference>
<accession>A0A2M8KIK2</accession>
<protein>
    <recommendedName>
        <fullName evidence="4">Small ribosomal subunit protein uS5</fullName>
    </recommendedName>
    <alternativeName>
        <fullName evidence="5">30S ribosomal protein S5</fullName>
    </alternativeName>
</protein>
<dbReference type="AlphaFoldDB" id="A0A2M8KIK2"/>
<evidence type="ECO:0000256" key="5">
    <source>
        <dbReference type="ARBA" id="ARBA00035519"/>
    </source>
</evidence>
<organism evidence="9 10">
    <name type="scientific">Candidatus Portnoybacteria bacterium CG10_big_fil_rev_8_21_14_0_10_44_7</name>
    <dbReference type="NCBI Taxonomy" id="1974816"/>
    <lineage>
        <taxon>Bacteria</taxon>
        <taxon>Candidatus Portnoyibacteriota</taxon>
    </lineage>
</organism>
<dbReference type="InterPro" id="IPR014721">
    <property type="entry name" value="Ribsml_uS5_D2-typ_fold_subgr"/>
</dbReference>
<evidence type="ECO:0000256" key="1">
    <source>
        <dbReference type="ARBA" id="ARBA00008945"/>
    </source>
</evidence>
<dbReference type="SUPFAM" id="SSF54768">
    <property type="entry name" value="dsRNA-binding domain-like"/>
    <property type="match status" value="1"/>
</dbReference>
<dbReference type="FunFam" id="3.30.230.10:FF:000002">
    <property type="entry name" value="30S ribosomal protein S5"/>
    <property type="match status" value="1"/>
</dbReference>
<comment type="similarity">
    <text evidence="1 7">Belongs to the universal ribosomal protein uS5 family.</text>
</comment>
<gene>
    <name evidence="9" type="ORF">COU85_02090</name>
</gene>
<evidence type="ECO:0000256" key="3">
    <source>
        <dbReference type="ARBA" id="ARBA00023274"/>
    </source>
</evidence>